<name>A0AAU2HC41_9ACTN</name>
<dbReference type="EMBL" id="CP108253">
    <property type="protein sequence ID" value="WTU45082.1"/>
    <property type="molecule type" value="Genomic_DNA"/>
</dbReference>
<gene>
    <name evidence="1" type="ORF">OHV25_38735</name>
</gene>
<evidence type="ECO:0000313" key="1">
    <source>
        <dbReference type="EMBL" id="WTU45082.1"/>
    </source>
</evidence>
<accession>A0AAU2HC41</accession>
<protein>
    <submittedName>
        <fullName evidence="1">Uncharacterized protein</fullName>
    </submittedName>
</protein>
<proteinExistence type="predicted"/>
<organism evidence="1">
    <name type="scientific">Streptomyces sp. NBC_00060</name>
    <dbReference type="NCBI Taxonomy" id="2975636"/>
    <lineage>
        <taxon>Bacteria</taxon>
        <taxon>Bacillati</taxon>
        <taxon>Actinomycetota</taxon>
        <taxon>Actinomycetes</taxon>
        <taxon>Kitasatosporales</taxon>
        <taxon>Streptomycetaceae</taxon>
        <taxon>Streptomyces</taxon>
    </lineage>
</organism>
<sequence>MRCGGLGARLRDRRAAIQWGQLVLPHVAQRHHLLRYRPRSPSDPGPVRRGHVWAVSEAAVTMAPLARRTLAAQ</sequence>
<reference evidence="1" key="1">
    <citation type="submission" date="2022-10" db="EMBL/GenBank/DDBJ databases">
        <title>The complete genomes of actinobacterial strains from the NBC collection.</title>
        <authorList>
            <person name="Joergensen T.S."/>
            <person name="Alvarez Arevalo M."/>
            <person name="Sterndorff E.B."/>
            <person name="Faurdal D."/>
            <person name="Vuksanovic O."/>
            <person name="Mourched A.-S."/>
            <person name="Charusanti P."/>
            <person name="Shaw S."/>
            <person name="Blin K."/>
            <person name="Weber T."/>
        </authorList>
    </citation>
    <scope>NUCLEOTIDE SEQUENCE</scope>
    <source>
        <strain evidence="1">NBC_00060</strain>
    </source>
</reference>
<dbReference type="AlphaFoldDB" id="A0AAU2HC41"/>